<evidence type="ECO:0000313" key="1">
    <source>
        <dbReference type="EMBL" id="KAJ8040148.1"/>
    </source>
</evidence>
<proteinExistence type="predicted"/>
<protein>
    <submittedName>
        <fullName evidence="1">Histamine N-methyltransferase</fullName>
    </submittedName>
</protein>
<dbReference type="EMBL" id="JAIZAY010000006">
    <property type="protein sequence ID" value="KAJ8040148.1"/>
    <property type="molecule type" value="Genomic_DNA"/>
</dbReference>
<dbReference type="Proteomes" id="UP001152320">
    <property type="component" value="Chromosome 6"/>
</dbReference>
<reference evidence="1" key="1">
    <citation type="submission" date="2021-10" db="EMBL/GenBank/DDBJ databases">
        <title>Tropical sea cucumber genome reveals ecological adaptation and Cuvierian tubules defense mechanism.</title>
        <authorList>
            <person name="Chen T."/>
        </authorList>
    </citation>
    <scope>NUCLEOTIDE SEQUENCE</scope>
    <source>
        <strain evidence="1">Nanhai2018</strain>
        <tissue evidence="1">Muscle</tissue>
    </source>
</reference>
<name>A0A9Q1C8H2_HOLLE</name>
<dbReference type="Gene3D" id="3.40.50.150">
    <property type="entry name" value="Vaccinia Virus protein VP39"/>
    <property type="match status" value="1"/>
</dbReference>
<dbReference type="Pfam" id="PF13489">
    <property type="entry name" value="Methyltransf_23"/>
    <property type="match status" value="1"/>
</dbReference>
<dbReference type="AlphaFoldDB" id="A0A9Q1C8H2"/>
<organism evidence="1 2">
    <name type="scientific">Holothuria leucospilota</name>
    <name type="common">Black long sea cucumber</name>
    <name type="synonym">Mertensiothuria leucospilota</name>
    <dbReference type="NCBI Taxonomy" id="206669"/>
    <lineage>
        <taxon>Eukaryota</taxon>
        <taxon>Metazoa</taxon>
        <taxon>Echinodermata</taxon>
        <taxon>Eleutherozoa</taxon>
        <taxon>Echinozoa</taxon>
        <taxon>Holothuroidea</taxon>
        <taxon>Aspidochirotacea</taxon>
        <taxon>Aspidochirotida</taxon>
        <taxon>Holothuriidae</taxon>
        <taxon>Holothuria</taxon>
    </lineage>
</organism>
<gene>
    <name evidence="1" type="ORF">HOLleu_14365</name>
</gene>
<comment type="caution">
    <text evidence="1">The sequence shown here is derived from an EMBL/GenBank/DDBJ whole genome shotgun (WGS) entry which is preliminary data.</text>
</comment>
<accession>A0A9Q1C8H2</accession>
<dbReference type="OrthoDB" id="5984880at2759"/>
<evidence type="ECO:0000313" key="2">
    <source>
        <dbReference type="Proteomes" id="UP001152320"/>
    </source>
</evidence>
<dbReference type="InterPro" id="IPR029063">
    <property type="entry name" value="SAM-dependent_MTases_sf"/>
</dbReference>
<keyword evidence="2" id="KW-1185">Reference proteome</keyword>
<sequence>MFVKHIEDHSAHYWKSYRVMKDNFYQCPPLFDIGNDAFQRKVVNVLPKKDLLKILGIGSGRGELDCVNIRRMLGHVSRINNTVVEPSVEAIEAYKSLICGDLSDRVNTSWYNETFQQYQKRRDGNVATDKFHFISAVHSLYYADNDGRSIDYLIDLLEKDGVLFIIIQNDHSGFIRLFDKLAEYFGSHPVNVTEGIVTSKIVKCLDSDDSLVYDVMKQRHQINISSCFEESVEGSLILDFLTQMVDFKSTVTKDFLQSVLDYLKTPDCSEILSDGKIIFREDWDAFIIRKK</sequence>
<dbReference type="SUPFAM" id="SSF53335">
    <property type="entry name" value="S-adenosyl-L-methionine-dependent methyltransferases"/>
    <property type="match status" value="1"/>
</dbReference>